<reference evidence="1 2" key="1">
    <citation type="journal article" date="2017" name="Mol. Biol. Evol.">
        <title>The 4-celled Tetrabaena socialis nuclear genome reveals the essential components for genetic control of cell number at the origin of multicellularity in the volvocine lineage.</title>
        <authorList>
            <person name="Featherston J."/>
            <person name="Arakaki Y."/>
            <person name="Hanschen E.R."/>
            <person name="Ferris P.J."/>
            <person name="Michod R.E."/>
            <person name="Olson B.J.S.C."/>
            <person name="Nozaki H."/>
            <person name="Durand P.M."/>
        </authorList>
    </citation>
    <scope>NUCLEOTIDE SEQUENCE [LARGE SCALE GENOMIC DNA]</scope>
    <source>
        <strain evidence="1 2">NIES-571</strain>
    </source>
</reference>
<proteinExistence type="predicted"/>
<dbReference type="InterPro" id="IPR011009">
    <property type="entry name" value="Kinase-like_dom_sf"/>
</dbReference>
<keyword evidence="2" id="KW-1185">Reference proteome</keyword>
<organism evidence="1 2">
    <name type="scientific">Tetrabaena socialis</name>
    <dbReference type="NCBI Taxonomy" id="47790"/>
    <lineage>
        <taxon>Eukaryota</taxon>
        <taxon>Viridiplantae</taxon>
        <taxon>Chlorophyta</taxon>
        <taxon>core chlorophytes</taxon>
        <taxon>Chlorophyceae</taxon>
        <taxon>CS clade</taxon>
        <taxon>Chlamydomonadales</taxon>
        <taxon>Tetrabaenaceae</taxon>
        <taxon>Tetrabaena</taxon>
    </lineage>
</organism>
<evidence type="ECO:0000313" key="2">
    <source>
        <dbReference type="Proteomes" id="UP000236333"/>
    </source>
</evidence>
<evidence type="ECO:0000313" key="1">
    <source>
        <dbReference type="EMBL" id="PNH09121.1"/>
    </source>
</evidence>
<dbReference type="EMBL" id="PGGS01000103">
    <property type="protein sequence ID" value="PNH09121.1"/>
    <property type="molecule type" value="Genomic_DNA"/>
</dbReference>
<dbReference type="AlphaFoldDB" id="A0A2J8A9D9"/>
<name>A0A2J8A9D9_9CHLO</name>
<feature type="non-terminal residue" evidence="1">
    <location>
        <position position="248"/>
    </location>
</feature>
<dbReference type="Proteomes" id="UP000236333">
    <property type="component" value="Unassembled WGS sequence"/>
</dbReference>
<dbReference type="Gene3D" id="3.90.1200.10">
    <property type="match status" value="1"/>
</dbReference>
<dbReference type="SUPFAM" id="SSF56112">
    <property type="entry name" value="Protein kinase-like (PK-like)"/>
    <property type="match status" value="1"/>
</dbReference>
<gene>
    <name evidence="1" type="ORF">TSOC_004280</name>
</gene>
<accession>A0A2J8A9D9</accession>
<evidence type="ECO:0008006" key="3">
    <source>
        <dbReference type="Google" id="ProtNLM"/>
    </source>
</evidence>
<dbReference type="Pfam" id="PF02958">
    <property type="entry name" value="EcKL"/>
    <property type="match status" value="1"/>
</dbReference>
<dbReference type="PANTHER" id="PTHR11012">
    <property type="entry name" value="PROTEIN KINASE-LIKE DOMAIN-CONTAINING"/>
    <property type="match status" value="1"/>
</dbReference>
<dbReference type="OrthoDB" id="411145at2759"/>
<comment type="caution">
    <text evidence="1">The sequence shown here is derived from an EMBL/GenBank/DDBJ whole genome shotgun (WGS) entry which is preliminary data.</text>
</comment>
<sequence length="248" mass="27360">MPSAAVDWASQLQPHFPSPIASVKARTLQSLWAGYGSVSSLQVQLKGRAQPAAFIVKDVQPPRDTGVGHERKYLDTRREEFGQMGRSWAELREVAEEVDAAIKRPSGAEHTTCIHGDVKNENILFTADGSRCAMYDFQYTGRSYGVRDLVYLFASSVQSSDLLGSKESELLSYYHSELCAQLAAQRGDAGREAAARYDQGVMLRHFELVLLDYVRFMAGWGTWGSGLEWALRRSRALLPAAAQLLAGG</sequence>
<dbReference type="PANTHER" id="PTHR11012:SF30">
    <property type="entry name" value="PROTEIN KINASE-LIKE DOMAIN-CONTAINING"/>
    <property type="match status" value="1"/>
</dbReference>
<dbReference type="InterPro" id="IPR004119">
    <property type="entry name" value="EcKL"/>
</dbReference>
<protein>
    <recommendedName>
        <fullName evidence="3">CHK kinase-like domain-containing protein</fullName>
    </recommendedName>
</protein>